<keyword evidence="1" id="KW-0677">Repeat</keyword>
<dbReference type="Gene3D" id="1.25.40.10">
    <property type="entry name" value="Tetratricopeptide repeat domain"/>
    <property type="match status" value="8"/>
</dbReference>
<dbReference type="FunFam" id="1.25.40.10:FF:000158">
    <property type="entry name" value="pentatricopeptide repeat-containing protein At2g33680"/>
    <property type="match status" value="1"/>
</dbReference>
<organism evidence="3 4">
    <name type="scientific">Ceratopteris richardii</name>
    <name type="common">Triangle waterfern</name>
    <dbReference type="NCBI Taxonomy" id="49495"/>
    <lineage>
        <taxon>Eukaryota</taxon>
        <taxon>Viridiplantae</taxon>
        <taxon>Streptophyta</taxon>
        <taxon>Embryophyta</taxon>
        <taxon>Tracheophyta</taxon>
        <taxon>Polypodiopsida</taxon>
        <taxon>Polypodiidae</taxon>
        <taxon>Polypodiales</taxon>
        <taxon>Pteridineae</taxon>
        <taxon>Pteridaceae</taxon>
        <taxon>Parkerioideae</taxon>
        <taxon>Ceratopteris</taxon>
    </lineage>
</organism>
<sequence>MPNLSLTELAKSVSALFFSPTAPSISVYLDLLKRCANHKRHAITFAKQLQAHIIQHKVPLSGALGHGLVLALTRCGSLHDALLISAELSRLCVLSGTALVCELAEADRSNEAFSLFRRMQEDGIPTNSYTFVSLFKACGVLEDLNQGLLFHGDAIVLGFVLGEFICNSLISMYGRCGAILDAEHIFRGSSKDDIVSWNAMLSAYTDNEQPGKALQLYVQLQDAGVQPDRPTYVMVLKACGLLVRESGPPNGTDKQARKTALEFGLAVHADIQKNNFGLNIYVSCTLIRFYGKCGVLKEAEAVFIALNHHDLVSCSALLSVYVEHGLGERSLQLYRQMVEEGISTDLFADTLVIQSCDLLLQNQALINLQLQCIILGIGQALHANARHKKGFSSSTSFHASVMNLYGKCGAMGEAFNAFFVVEYQDVTSWNAILNANIEYGDVPMGLHLFTQMLQEGIIPNQLTFITLFQACALLPGSEKLFLEENHFTKADALSLGEALHYDAACWRYTDNLFICNSILNMYVNCMALAKAVDFFCALPQMNAASWTTMIAGYVEQQEGVFAIRLYRQMLEEASDCCDELAFAIALQACICLAEKSSNPIGSGPPNMEAILEVGQSLYADAYRRGFSSSATLLGAVACMYSKCGMISKAESMFSYLMLSPNAPWSKVLLIYIEHGKAKEALLWYLQMHVEGKHADRIALTHAVQACEILAEKYDTLSLCTLQNRMIALEIGQALHTDAFKAGFMLDVFVSSSIISLYGKCGSIIEAEVAFQEFLQKDIVSWNAMLSAYVQQHLGERVVSFYHMMVRKDVGADEVTFLSALQGVSMIGCLDSCKQVHFAIVCTGSDQVMSIVSSLVHAYGSCASMFDAEDLFSKVVKPDVALWNTCSAGHFKDGNSVLTMSLFEELRQMHMRPSEVSFLLAISACSHMGLLMQGLEIFVSMRKDYHCDPGIKHYGSLFDLVGRSGDFKRLQDLLSRIPNNNLTIWSCLLAACFTHSNPELALETFNRAMISYHKDATPYVLFSNVCAHTDL</sequence>
<dbReference type="Proteomes" id="UP000825935">
    <property type="component" value="Chromosome 36"/>
</dbReference>
<protein>
    <recommendedName>
        <fullName evidence="5">Pentatricopeptide repeat-containing protein</fullName>
    </recommendedName>
</protein>
<dbReference type="PANTHER" id="PTHR47926">
    <property type="entry name" value="PENTATRICOPEPTIDE REPEAT-CONTAINING PROTEIN"/>
    <property type="match status" value="1"/>
</dbReference>
<feature type="repeat" description="PPR" evidence="2">
    <location>
        <begin position="193"/>
        <end position="227"/>
    </location>
</feature>
<dbReference type="GO" id="GO:0048731">
    <property type="term" value="P:system development"/>
    <property type="evidence" value="ECO:0007669"/>
    <property type="project" value="UniProtKB-ARBA"/>
</dbReference>
<dbReference type="InterPro" id="IPR011990">
    <property type="entry name" value="TPR-like_helical_dom_sf"/>
</dbReference>
<evidence type="ECO:0000313" key="4">
    <source>
        <dbReference type="Proteomes" id="UP000825935"/>
    </source>
</evidence>
<dbReference type="PROSITE" id="PS51375">
    <property type="entry name" value="PPR"/>
    <property type="match status" value="4"/>
</dbReference>
<feature type="repeat" description="PPR" evidence="2">
    <location>
        <begin position="310"/>
        <end position="344"/>
    </location>
</feature>
<comment type="caution">
    <text evidence="3">The sequence shown here is derived from an EMBL/GenBank/DDBJ whole genome shotgun (WGS) entry which is preliminary data.</text>
</comment>
<feature type="repeat" description="PPR" evidence="2">
    <location>
        <begin position="425"/>
        <end position="459"/>
    </location>
</feature>
<gene>
    <name evidence="3" type="ORF">KP509_36G034200</name>
</gene>
<dbReference type="GO" id="GO:0003723">
    <property type="term" value="F:RNA binding"/>
    <property type="evidence" value="ECO:0007669"/>
    <property type="project" value="InterPro"/>
</dbReference>
<dbReference type="EMBL" id="CM035441">
    <property type="protein sequence ID" value="KAH7281183.1"/>
    <property type="molecule type" value="Genomic_DNA"/>
</dbReference>
<name>A0A8T2QCI3_CERRI</name>
<dbReference type="InterPro" id="IPR002885">
    <property type="entry name" value="PPR_rpt"/>
</dbReference>
<dbReference type="Pfam" id="PF13041">
    <property type="entry name" value="PPR_2"/>
    <property type="match status" value="2"/>
</dbReference>
<evidence type="ECO:0008006" key="5">
    <source>
        <dbReference type="Google" id="ProtNLM"/>
    </source>
</evidence>
<dbReference type="Pfam" id="PF01535">
    <property type="entry name" value="PPR"/>
    <property type="match status" value="6"/>
</dbReference>
<reference evidence="3" key="1">
    <citation type="submission" date="2021-08" db="EMBL/GenBank/DDBJ databases">
        <title>WGS assembly of Ceratopteris richardii.</title>
        <authorList>
            <person name="Marchant D.B."/>
            <person name="Chen G."/>
            <person name="Jenkins J."/>
            <person name="Shu S."/>
            <person name="Leebens-Mack J."/>
            <person name="Grimwood J."/>
            <person name="Schmutz J."/>
            <person name="Soltis P."/>
            <person name="Soltis D."/>
            <person name="Chen Z.-H."/>
        </authorList>
    </citation>
    <scope>NUCLEOTIDE SEQUENCE</scope>
    <source>
        <strain evidence="3">Whitten #5841</strain>
        <tissue evidence="3">Leaf</tissue>
    </source>
</reference>
<dbReference type="FunFam" id="1.25.40.10:FF:000344">
    <property type="entry name" value="Pentatricopeptide repeat-containing protein"/>
    <property type="match status" value="1"/>
</dbReference>
<dbReference type="AlphaFoldDB" id="A0A8T2QCI3"/>
<dbReference type="GO" id="GO:0009451">
    <property type="term" value="P:RNA modification"/>
    <property type="evidence" value="ECO:0007669"/>
    <property type="project" value="InterPro"/>
</dbReference>
<feature type="repeat" description="PPR" evidence="2">
    <location>
        <begin position="777"/>
        <end position="811"/>
    </location>
</feature>
<dbReference type="OrthoDB" id="1902053at2759"/>
<keyword evidence="4" id="KW-1185">Reference proteome</keyword>
<accession>A0A8T2QCI3</accession>
<proteinExistence type="predicted"/>
<dbReference type="PANTHER" id="PTHR47926:SF347">
    <property type="entry name" value="PENTATRICOPEPTIDE REPEAT-CONTAINING PROTEIN"/>
    <property type="match status" value="1"/>
</dbReference>
<dbReference type="InterPro" id="IPR046960">
    <property type="entry name" value="PPR_At4g14850-like_plant"/>
</dbReference>
<evidence type="ECO:0000256" key="1">
    <source>
        <dbReference type="ARBA" id="ARBA00022737"/>
    </source>
</evidence>
<evidence type="ECO:0000256" key="2">
    <source>
        <dbReference type="PROSITE-ProRule" id="PRU00708"/>
    </source>
</evidence>
<evidence type="ECO:0000313" key="3">
    <source>
        <dbReference type="EMBL" id="KAH7281183.1"/>
    </source>
</evidence>
<dbReference type="NCBIfam" id="TIGR00756">
    <property type="entry name" value="PPR"/>
    <property type="match status" value="3"/>
</dbReference>